<evidence type="ECO:0000256" key="5">
    <source>
        <dbReference type="SAM" id="Phobius"/>
    </source>
</evidence>
<proteinExistence type="predicted"/>
<evidence type="ECO:0000313" key="6">
    <source>
        <dbReference type="EMBL" id="KAH6657441.1"/>
    </source>
</evidence>
<comment type="subcellular location">
    <subcellularLocation>
        <location evidence="1">Membrane</location>
        <topology evidence="1">Multi-pass membrane protein</topology>
    </subcellularLocation>
</comment>
<dbReference type="PANTHER" id="PTHR23507">
    <property type="entry name" value="ZGC:174356"/>
    <property type="match status" value="1"/>
</dbReference>
<feature type="transmembrane region" description="Helical" evidence="5">
    <location>
        <begin position="317"/>
        <end position="337"/>
    </location>
</feature>
<feature type="transmembrane region" description="Helical" evidence="5">
    <location>
        <begin position="435"/>
        <end position="455"/>
    </location>
</feature>
<feature type="transmembrane region" description="Helical" evidence="5">
    <location>
        <begin position="130"/>
        <end position="150"/>
    </location>
</feature>
<keyword evidence="7" id="KW-1185">Reference proteome</keyword>
<feature type="transmembrane region" description="Helical" evidence="5">
    <location>
        <begin position="405"/>
        <end position="428"/>
    </location>
</feature>
<protein>
    <submittedName>
        <fullName evidence="6">Uncharacterized protein</fullName>
    </submittedName>
</protein>
<evidence type="ECO:0000256" key="4">
    <source>
        <dbReference type="ARBA" id="ARBA00023136"/>
    </source>
</evidence>
<keyword evidence="3 5" id="KW-1133">Transmembrane helix</keyword>
<feature type="transmembrane region" description="Helical" evidence="5">
    <location>
        <begin position="379"/>
        <end position="399"/>
    </location>
</feature>
<keyword evidence="4 5" id="KW-0472">Membrane</keyword>
<dbReference type="GO" id="GO:0016020">
    <property type="term" value="C:membrane"/>
    <property type="evidence" value="ECO:0007669"/>
    <property type="project" value="UniProtKB-SubCell"/>
</dbReference>
<feature type="transmembrane region" description="Helical" evidence="5">
    <location>
        <begin position="279"/>
        <end position="297"/>
    </location>
</feature>
<dbReference type="Proteomes" id="UP000758603">
    <property type="component" value="Unassembled WGS sequence"/>
</dbReference>
<evidence type="ECO:0000256" key="2">
    <source>
        <dbReference type="ARBA" id="ARBA00022692"/>
    </source>
</evidence>
<feature type="transmembrane region" description="Helical" evidence="5">
    <location>
        <begin position="58"/>
        <end position="78"/>
    </location>
</feature>
<dbReference type="GeneID" id="70128456"/>
<reference evidence="6" key="1">
    <citation type="journal article" date="2021" name="Nat. Commun.">
        <title>Genetic determinants of endophytism in the Arabidopsis root mycobiome.</title>
        <authorList>
            <person name="Mesny F."/>
            <person name="Miyauchi S."/>
            <person name="Thiergart T."/>
            <person name="Pickel B."/>
            <person name="Atanasova L."/>
            <person name="Karlsson M."/>
            <person name="Huettel B."/>
            <person name="Barry K.W."/>
            <person name="Haridas S."/>
            <person name="Chen C."/>
            <person name="Bauer D."/>
            <person name="Andreopoulos W."/>
            <person name="Pangilinan J."/>
            <person name="LaButti K."/>
            <person name="Riley R."/>
            <person name="Lipzen A."/>
            <person name="Clum A."/>
            <person name="Drula E."/>
            <person name="Henrissat B."/>
            <person name="Kohler A."/>
            <person name="Grigoriev I.V."/>
            <person name="Martin F.M."/>
            <person name="Hacquard S."/>
        </authorList>
    </citation>
    <scope>NUCLEOTIDE SEQUENCE</scope>
    <source>
        <strain evidence="6">MPI-SDFR-AT-0073</strain>
    </source>
</reference>
<accession>A0A9P9A1R7</accession>
<dbReference type="SUPFAM" id="SSF103473">
    <property type="entry name" value="MFS general substrate transporter"/>
    <property type="match status" value="1"/>
</dbReference>
<dbReference type="EMBL" id="JAGPXC010000002">
    <property type="protein sequence ID" value="KAH6657441.1"/>
    <property type="molecule type" value="Genomic_DNA"/>
</dbReference>
<feature type="transmembrane region" description="Helical" evidence="5">
    <location>
        <begin position="99"/>
        <end position="118"/>
    </location>
</feature>
<evidence type="ECO:0000256" key="1">
    <source>
        <dbReference type="ARBA" id="ARBA00004141"/>
    </source>
</evidence>
<name>A0A9P9A1R7_9PEZI</name>
<dbReference type="OrthoDB" id="5425648at2759"/>
<feature type="transmembrane region" description="Helical" evidence="5">
    <location>
        <begin position="216"/>
        <end position="234"/>
    </location>
</feature>
<dbReference type="AlphaFoldDB" id="A0A9P9A1R7"/>
<evidence type="ECO:0000313" key="7">
    <source>
        <dbReference type="Proteomes" id="UP000758603"/>
    </source>
</evidence>
<dbReference type="PANTHER" id="PTHR23507:SF1">
    <property type="entry name" value="FI18259P1-RELATED"/>
    <property type="match status" value="1"/>
</dbReference>
<feature type="transmembrane region" description="Helical" evidence="5">
    <location>
        <begin position="467"/>
        <end position="488"/>
    </location>
</feature>
<gene>
    <name evidence="6" type="ORF">BKA67DRAFT_532652</name>
</gene>
<organism evidence="6 7">
    <name type="scientific">Truncatella angustata</name>
    <dbReference type="NCBI Taxonomy" id="152316"/>
    <lineage>
        <taxon>Eukaryota</taxon>
        <taxon>Fungi</taxon>
        <taxon>Dikarya</taxon>
        <taxon>Ascomycota</taxon>
        <taxon>Pezizomycotina</taxon>
        <taxon>Sordariomycetes</taxon>
        <taxon>Xylariomycetidae</taxon>
        <taxon>Amphisphaeriales</taxon>
        <taxon>Sporocadaceae</taxon>
        <taxon>Truncatella</taxon>
    </lineage>
</organism>
<dbReference type="Gene3D" id="1.20.1250.20">
    <property type="entry name" value="MFS general substrate transporter like domains"/>
    <property type="match status" value="1"/>
</dbReference>
<keyword evidence="2 5" id="KW-0812">Transmembrane</keyword>
<sequence length="490" mass="52002">MAETTAGSEQTPLLETALEVTNGNVGTSNATVHTSSSETEYVTTQAVGKVQIGRVLPLAFTVAFAIAATSATTIFAYASILCKDPAHCEHGEKQRYAGVVALATTVANVFGVIAVGFLQQWTKSHPKLGLYLWLACRATGIAFLVVAVLLRSIYVAIAGRVFEGLATDNILHYCLSAIYVRVNDQARFSQLMGTSLALYMAGMSMSPVTMTLLPNFFFSFIVAIGVLALSSVYLKGFVTIPSSDVDTNQPSPETTSPHSEGGRAFFLSPILYLLKDRHALLPGLALLLYNTTQAYLFPAIMVHAATKFAFTDTENNYIVSLAAATSSVYLFVVLYLIPKLGNVFSRTRKGNSHHNTSPLHGTYWQDGSEVTGTRFSGDLFYALLSTSTQLVVLPCFVIAGAAPMLYALVVLVALGLGAPSFIKSYAVLVGNVKESVLASMVIMESVGGLLSPIVLGMAQSLTDDGGVFIIASASVGAAVLCLIGSLLVKR</sequence>
<dbReference type="InterPro" id="IPR036259">
    <property type="entry name" value="MFS_trans_sf"/>
</dbReference>
<evidence type="ECO:0000256" key="3">
    <source>
        <dbReference type="ARBA" id="ARBA00022989"/>
    </source>
</evidence>
<dbReference type="GO" id="GO:0022857">
    <property type="term" value="F:transmembrane transporter activity"/>
    <property type="evidence" value="ECO:0007669"/>
    <property type="project" value="TreeGrafter"/>
</dbReference>
<dbReference type="RefSeq" id="XP_045961675.1">
    <property type="nucleotide sequence ID" value="XM_046099564.1"/>
</dbReference>
<comment type="caution">
    <text evidence="6">The sequence shown here is derived from an EMBL/GenBank/DDBJ whole genome shotgun (WGS) entry which is preliminary data.</text>
</comment>